<reference evidence="9" key="1">
    <citation type="submission" date="2020-05" db="EMBL/GenBank/DDBJ databases">
        <title>Mycena genomes resolve the evolution of fungal bioluminescence.</title>
        <authorList>
            <person name="Tsai I.J."/>
        </authorList>
    </citation>
    <scope>NUCLEOTIDE SEQUENCE</scope>
    <source>
        <strain evidence="9">110903Hualien_Pintung</strain>
    </source>
</reference>
<comment type="subcellular location">
    <subcellularLocation>
        <location evidence="1">Membrane</location>
        <topology evidence="1">Multi-pass membrane protein</topology>
    </subcellularLocation>
</comment>
<evidence type="ECO:0000313" key="10">
    <source>
        <dbReference type="Proteomes" id="UP000613580"/>
    </source>
</evidence>
<evidence type="ECO:0000256" key="5">
    <source>
        <dbReference type="ARBA" id="ARBA00023136"/>
    </source>
</evidence>
<keyword evidence="3 8" id="KW-0812">Transmembrane</keyword>
<dbReference type="Gene3D" id="1.20.1250.20">
    <property type="entry name" value="MFS general substrate transporter like domains"/>
    <property type="match status" value="2"/>
</dbReference>
<feature type="transmembrane region" description="Helical" evidence="8">
    <location>
        <begin position="234"/>
        <end position="253"/>
    </location>
</feature>
<dbReference type="FunFam" id="1.20.1250.20:FF:000064">
    <property type="entry name" value="MFS allantoate transporter"/>
    <property type="match status" value="1"/>
</dbReference>
<evidence type="ECO:0000313" key="9">
    <source>
        <dbReference type="EMBL" id="KAF7320690.1"/>
    </source>
</evidence>
<feature type="transmembrane region" description="Helical" evidence="8">
    <location>
        <begin position="203"/>
        <end position="222"/>
    </location>
</feature>
<dbReference type="Pfam" id="PF07690">
    <property type="entry name" value="MFS_1"/>
    <property type="match status" value="1"/>
</dbReference>
<feature type="transmembrane region" description="Helical" evidence="8">
    <location>
        <begin position="457"/>
        <end position="477"/>
    </location>
</feature>
<dbReference type="GO" id="GO:0022857">
    <property type="term" value="F:transmembrane transporter activity"/>
    <property type="evidence" value="ECO:0007669"/>
    <property type="project" value="InterPro"/>
</dbReference>
<organism evidence="9 10">
    <name type="scientific">Mycena chlorophos</name>
    <name type="common">Agaric fungus</name>
    <name type="synonym">Agaricus chlorophos</name>
    <dbReference type="NCBI Taxonomy" id="658473"/>
    <lineage>
        <taxon>Eukaryota</taxon>
        <taxon>Fungi</taxon>
        <taxon>Dikarya</taxon>
        <taxon>Basidiomycota</taxon>
        <taxon>Agaricomycotina</taxon>
        <taxon>Agaricomycetes</taxon>
        <taxon>Agaricomycetidae</taxon>
        <taxon>Agaricales</taxon>
        <taxon>Marasmiineae</taxon>
        <taxon>Mycenaceae</taxon>
        <taxon>Mycena</taxon>
    </lineage>
</organism>
<keyword evidence="2" id="KW-0813">Transport</keyword>
<dbReference type="Proteomes" id="UP000613580">
    <property type="component" value="Unassembled WGS sequence"/>
</dbReference>
<dbReference type="SUPFAM" id="SSF103473">
    <property type="entry name" value="MFS general substrate transporter"/>
    <property type="match status" value="1"/>
</dbReference>
<keyword evidence="10" id="KW-1185">Reference proteome</keyword>
<evidence type="ECO:0000256" key="8">
    <source>
        <dbReference type="SAM" id="Phobius"/>
    </source>
</evidence>
<sequence length="565" mass="63570">MVNQPALRENRTGAPPDPTPFMEQEGKNARRDRADVRRDQAKKKQAQASMAADEEKRGSVDKGSDSGEARKDEHMVSVRTEEVDTGAALVAGKTDELDPKEAARILRKIDWHILPLMCILYWIQFMDKTTLGSAAILGIEQAAHLTTNQYNWLGTIFYLSYLLFEFPQNLALQRFPVAKWMSVNIFVWAVALCSHAACTSFGGLFAVRFILGIFMIVSAMFYTRKEQTLRVGYWFLMNGTAQIVTGFIAFGSLHIHTTKFEPWQWLMIITGTLTFIVSLLFWFFFPDSPTTAWFLSPQERAVAVLRIKVNQTGVENKHFKKDQMIEALLDPKTWLFALFSALDNVPNSLTNQYSLIIASFGFTTLQTTLLSCVSGLVEILTIATGVHISARLDSRAMVAVAYFLPNILGTILINVLPWSDRVGLLFSIWLTGVGTTAFVLSLSWLSSVTAGHTKRVTTNAIMLGAYCIGNAAGPFMWEQKYKPRNHVPWTIIGVCYGIGILIILAIRQLLLAENKHRDTAPPSNDPYDDVYVEQIGEDGKVEMVKVAKEYLDLTDRQNRDFRYVY</sequence>
<feature type="transmembrane region" description="Helical" evidence="8">
    <location>
        <begin position="265"/>
        <end position="285"/>
    </location>
</feature>
<feature type="transmembrane region" description="Helical" evidence="8">
    <location>
        <begin position="489"/>
        <end position="510"/>
    </location>
</feature>
<evidence type="ECO:0000256" key="3">
    <source>
        <dbReference type="ARBA" id="ARBA00022692"/>
    </source>
</evidence>
<dbReference type="OrthoDB" id="6730379at2759"/>
<evidence type="ECO:0000256" key="6">
    <source>
        <dbReference type="ARBA" id="ARBA00037968"/>
    </source>
</evidence>
<evidence type="ECO:0000256" key="1">
    <source>
        <dbReference type="ARBA" id="ARBA00004141"/>
    </source>
</evidence>
<accession>A0A8H6TKL1</accession>
<dbReference type="InterPro" id="IPR036259">
    <property type="entry name" value="MFS_trans_sf"/>
</dbReference>
<dbReference type="AlphaFoldDB" id="A0A8H6TKL1"/>
<dbReference type="PANTHER" id="PTHR43791">
    <property type="entry name" value="PERMEASE-RELATED"/>
    <property type="match status" value="1"/>
</dbReference>
<name>A0A8H6TKL1_MYCCL</name>
<gene>
    <name evidence="9" type="ORF">HMN09_00154200</name>
</gene>
<comment type="caution">
    <text evidence="9">The sequence shown here is derived from an EMBL/GenBank/DDBJ whole genome shotgun (WGS) entry which is preliminary data.</text>
</comment>
<proteinExistence type="inferred from homology"/>
<feature type="transmembrane region" description="Helical" evidence="8">
    <location>
        <begin position="422"/>
        <end position="445"/>
    </location>
</feature>
<feature type="compositionally biased region" description="Basic and acidic residues" evidence="7">
    <location>
        <begin position="53"/>
        <end position="77"/>
    </location>
</feature>
<evidence type="ECO:0000256" key="4">
    <source>
        <dbReference type="ARBA" id="ARBA00022989"/>
    </source>
</evidence>
<keyword evidence="4 8" id="KW-1133">Transmembrane helix</keyword>
<dbReference type="PANTHER" id="PTHR43791:SF63">
    <property type="entry name" value="HIGH AFFINITY CYSTEINE TRANSPORTER"/>
    <property type="match status" value="1"/>
</dbReference>
<dbReference type="InterPro" id="IPR011701">
    <property type="entry name" value="MFS"/>
</dbReference>
<feature type="transmembrane region" description="Helical" evidence="8">
    <location>
        <begin position="396"/>
        <end position="416"/>
    </location>
</feature>
<evidence type="ECO:0000256" key="2">
    <source>
        <dbReference type="ARBA" id="ARBA00022448"/>
    </source>
</evidence>
<comment type="similarity">
    <text evidence="6">Belongs to the major facilitator superfamily. Allantoate permease family.</text>
</comment>
<keyword evidence="5 8" id="KW-0472">Membrane</keyword>
<feature type="compositionally biased region" description="Basic and acidic residues" evidence="7">
    <location>
        <begin position="24"/>
        <end position="39"/>
    </location>
</feature>
<protein>
    <submittedName>
        <fullName evidence="9">MFS general substrate transporter</fullName>
    </submittedName>
</protein>
<feature type="region of interest" description="Disordered" evidence="7">
    <location>
        <begin position="1"/>
        <end position="77"/>
    </location>
</feature>
<dbReference type="EMBL" id="JACAZE010000002">
    <property type="protein sequence ID" value="KAF7320690.1"/>
    <property type="molecule type" value="Genomic_DNA"/>
</dbReference>
<evidence type="ECO:0000256" key="7">
    <source>
        <dbReference type="SAM" id="MobiDB-lite"/>
    </source>
</evidence>
<feature type="transmembrane region" description="Helical" evidence="8">
    <location>
        <begin position="150"/>
        <end position="166"/>
    </location>
</feature>
<dbReference type="GO" id="GO:0016020">
    <property type="term" value="C:membrane"/>
    <property type="evidence" value="ECO:0007669"/>
    <property type="project" value="UniProtKB-SubCell"/>
</dbReference>